<dbReference type="Gene3D" id="1.10.357.10">
    <property type="entry name" value="Tetracycline Repressor, domain 2"/>
    <property type="match status" value="1"/>
</dbReference>
<dbReference type="SUPFAM" id="SSF48498">
    <property type="entry name" value="Tetracyclin repressor-like, C-terminal domain"/>
    <property type="match status" value="1"/>
</dbReference>
<comment type="caution">
    <text evidence="5">The sequence shown here is derived from an EMBL/GenBank/DDBJ whole genome shotgun (WGS) entry which is preliminary data.</text>
</comment>
<dbReference type="PANTHER" id="PTHR30328:SF54">
    <property type="entry name" value="HTH-TYPE TRANSCRIPTIONAL REPRESSOR SCO4008"/>
    <property type="match status" value="1"/>
</dbReference>
<evidence type="ECO:0000313" key="5">
    <source>
        <dbReference type="EMBL" id="PWR23997.1"/>
    </source>
</evidence>
<dbReference type="EMBL" id="QGLF01000001">
    <property type="protein sequence ID" value="PWR23997.1"/>
    <property type="molecule type" value="Genomic_DNA"/>
</dbReference>
<dbReference type="AlphaFoldDB" id="A0A317EA51"/>
<dbReference type="InterPro" id="IPR001647">
    <property type="entry name" value="HTH_TetR"/>
</dbReference>
<keyword evidence="6" id="KW-1185">Reference proteome</keyword>
<dbReference type="SUPFAM" id="SSF46689">
    <property type="entry name" value="Homeodomain-like"/>
    <property type="match status" value="1"/>
</dbReference>
<proteinExistence type="predicted"/>
<dbReference type="Pfam" id="PF00440">
    <property type="entry name" value="TetR_N"/>
    <property type="match status" value="1"/>
</dbReference>
<dbReference type="InterPro" id="IPR009057">
    <property type="entry name" value="Homeodomain-like_sf"/>
</dbReference>
<dbReference type="InterPro" id="IPR036271">
    <property type="entry name" value="Tet_transcr_reg_TetR-rel_C_sf"/>
</dbReference>
<dbReference type="GO" id="GO:0003677">
    <property type="term" value="F:DNA binding"/>
    <property type="evidence" value="ECO:0007669"/>
    <property type="project" value="UniProtKB-UniRule"/>
</dbReference>
<evidence type="ECO:0000259" key="4">
    <source>
        <dbReference type="PROSITE" id="PS50977"/>
    </source>
</evidence>
<feature type="domain" description="HTH tetR-type" evidence="4">
    <location>
        <begin position="23"/>
        <end position="83"/>
    </location>
</feature>
<evidence type="ECO:0000256" key="3">
    <source>
        <dbReference type="SAM" id="MobiDB-lite"/>
    </source>
</evidence>
<accession>A0A317EA51</accession>
<organism evidence="5 6">
    <name type="scientific">Zavarzinia compransoris</name>
    <dbReference type="NCBI Taxonomy" id="1264899"/>
    <lineage>
        <taxon>Bacteria</taxon>
        <taxon>Pseudomonadati</taxon>
        <taxon>Pseudomonadota</taxon>
        <taxon>Alphaproteobacteria</taxon>
        <taxon>Rhodospirillales</taxon>
        <taxon>Zavarziniaceae</taxon>
        <taxon>Zavarzinia</taxon>
    </lineage>
</organism>
<evidence type="ECO:0000313" key="6">
    <source>
        <dbReference type="Proteomes" id="UP000246077"/>
    </source>
</evidence>
<dbReference type="PROSITE" id="PS50977">
    <property type="entry name" value="HTH_TETR_2"/>
    <property type="match status" value="1"/>
</dbReference>
<dbReference type="InterPro" id="IPR050109">
    <property type="entry name" value="HTH-type_TetR-like_transc_reg"/>
</dbReference>
<gene>
    <name evidence="5" type="ORF">DKG75_05500</name>
</gene>
<dbReference type="Proteomes" id="UP000246077">
    <property type="component" value="Unassembled WGS sequence"/>
</dbReference>
<keyword evidence="1 2" id="KW-0238">DNA-binding</keyword>
<dbReference type="OrthoDB" id="7185252at2"/>
<evidence type="ECO:0000256" key="1">
    <source>
        <dbReference type="ARBA" id="ARBA00023125"/>
    </source>
</evidence>
<sequence length="214" mass="23000">MPDPAKKPRRRQPRSLGREERTQALRQAIVDSAIAEFAALGYGGASLRSISARTGIELGHLGYHFSTKMELWQAAVASIFDAMPKPADQPVAETPAEARATVARLIADYASFCLSHPEHIQIVFSEAAAGGERMDWITRHYLNDIVSGFSHHIEAVHRQGVLKTIEPAIFISALVGISAINFALPPLRDVLMGGGIGADALAKLLSTLVEGPGE</sequence>
<reference evidence="6" key="1">
    <citation type="submission" date="2018-05" db="EMBL/GenBank/DDBJ databases">
        <title>Zavarzinia sp. HR-AS.</title>
        <authorList>
            <person name="Lee Y."/>
            <person name="Jeon C.O."/>
        </authorList>
    </citation>
    <scope>NUCLEOTIDE SEQUENCE [LARGE SCALE GENOMIC DNA]</scope>
    <source>
        <strain evidence="6">DSM 1231</strain>
    </source>
</reference>
<dbReference type="RefSeq" id="WP_109920028.1">
    <property type="nucleotide sequence ID" value="NZ_QGLF01000001.1"/>
</dbReference>
<evidence type="ECO:0000256" key="2">
    <source>
        <dbReference type="PROSITE-ProRule" id="PRU00335"/>
    </source>
</evidence>
<protein>
    <recommendedName>
        <fullName evidence="4">HTH tetR-type domain-containing protein</fullName>
    </recommendedName>
</protein>
<feature type="DNA-binding region" description="H-T-H motif" evidence="2">
    <location>
        <begin position="46"/>
        <end position="65"/>
    </location>
</feature>
<feature type="region of interest" description="Disordered" evidence="3">
    <location>
        <begin position="1"/>
        <end position="20"/>
    </location>
</feature>
<name>A0A317EA51_9PROT</name>
<dbReference type="PANTHER" id="PTHR30328">
    <property type="entry name" value="TRANSCRIPTIONAL REPRESSOR"/>
    <property type="match status" value="1"/>
</dbReference>